<sequence length="199" mass="22364">MDSAANYEFQPSFILGFHGCEEEVGMRILCEPEEHLKPSEKSYDWLGSGIYFWEGSVARAWEWARAYHAAGKIKKPFVLGAVIDLRHCLDMFDLGASEQARAAHAHLQGLMDSAGKPMPENKGSTPDKPARILDCAVMNTLHQIREERELPEYDSVRGAFLEGDPIYPGAGFRSHTHIQICVRKIACIKGYFKPINVQE</sequence>
<organism evidence="1 2">
    <name type="scientific">Comamonas terrae</name>
    <dbReference type="NCBI Taxonomy" id="673548"/>
    <lineage>
        <taxon>Bacteria</taxon>
        <taxon>Pseudomonadati</taxon>
        <taxon>Pseudomonadota</taxon>
        <taxon>Betaproteobacteria</taxon>
        <taxon>Burkholderiales</taxon>
        <taxon>Comamonadaceae</taxon>
        <taxon>Comamonas</taxon>
    </lineage>
</organism>
<comment type="caution">
    <text evidence="1">The sequence shown here is derived from an EMBL/GenBank/DDBJ whole genome shotgun (WGS) entry which is preliminary data.</text>
</comment>
<reference evidence="2" key="1">
    <citation type="journal article" date="2019" name="Int. J. Syst. Evol. Microbiol.">
        <title>The Global Catalogue of Microorganisms (GCM) 10K type strain sequencing project: providing services to taxonomists for standard genome sequencing and annotation.</title>
        <authorList>
            <consortium name="The Broad Institute Genomics Platform"/>
            <consortium name="The Broad Institute Genome Sequencing Center for Infectious Disease"/>
            <person name="Wu L."/>
            <person name="Ma J."/>
        </authorList>
    </citation>
    <scope>NUCLEOTIDE SEQUENCE [LARGE SCALE GENOMIC DNA]</scope>
    <source>
        <strain evidence="2">TISTR 1906</strain>
    </source>
</reference>
<evidence type="ECO:0008006" key="3">
    <source>
        <dbReference type="Google" id="ProtNLM"/>
    </source>
</evidence>
<dbReference type="EMBL" id="JBHUMV010000003">
    <property type="protein sequence ID" value="MFD2754264.1"/>
    <property type="molecule type" value="Genomic_DNA"/>
</dbReference>
<evidence type="ECO:0000313" key="2">
    <source>
        <dbReference type="Proteomes" id="UP001597463"/>
    </source>
</evidence>
<dbReference type="RefSeq" id="WP_066481677.1">
    <property type="nucleotide sequence ID" value="NZ_BCNT01000016.1"/>
</dbReference>
<name>A0ABW5UNV5_9BURK</name>
<gene>
    <name evidence="1" type="ORF">ACFSW6_09200</name>
</gene>
<proteinExistence type="predicted"/>
<protein>
    <recommendedName>
        <fullName evidence="3">DUF3990 domain-containing protein</fullName>
    </recommendedName>
</protein>
<keyword evidence="2" id="KW-1185">Reference proteome</keyword>
<evidence type="ECO:0000313" key="1">
    <source>
        <dbReference type="EMBL" id="MFD2754264.1"/>
    </source>
</evidence>
<dbReference type="Proteomes" id="UP001597463">
    <property type="component" value="Unassembled WGS sequence"/>
</dbReference>
<dbReference type="SUPFAM" id="SSF56399">
    <property type="entry name" value="ADP-ribosylation"/>
    <property type="match status" value="1"/>
</dbReference>
<accession>A0ABW5UNV5</accession>